<feature type="transmembrane region" description="Helical" evidence="6">
    <location>
        <begin position="387"/>
        <end position="409"/>
    </location>
</feature>
<dbReference type="GO" id="GO:0015194">
    <property type="term" value="F:L-serine transmembrane transporter activity"/>
    <property type="evidence" value="ECO:0007669"/>
    <property type="project" value="TreeGrafter"/>
</dbReference>
<name>A0A448YR50_BRENA</name>
<evidence type="ECO:0000259" key="7">
    <source>
        <dbReference type="Pfam" id="PF01490"/>
    </source>
</evidence>
<dbReference type="Pfam" id="PF01490">
    <property type="entry name" value="Aa_trans"/>
    <property type="match status" value="1"/>
</dbReference>
<dbReference type="STRING" id="13370.A0A448YR50"/>
<dbReference type="Proteomes" id="UP000290900">
    <property type="component" value="Unassembled WGS sequence"/>
</dbReference>
<dbReference type="InParanoid" id="A0A448YR50"/>
<sequence length="466" mass="51378">MVENDGTGPGATMSSSIINTVNSVIGSGMLVLPYAFRTDSILLGTILLLFAAITNAVGLVIQGMSSKFLKQGNATFFTVCMITYPQLSVLFDIAIFLQCYGVAISYLVLTGDLMPLVYSIDGWSPEKMRVLYILGSAAITVPLCFLHKLDSLKYASVIALVAIAYLVLLIYFNLFYSWVNHFENVPIDKLGPVSFFQPQGIRPVFKTLGVIVLAYTCPNEYGIVSELQTPTLTRIIRIVYVSMSITVALFFTVSLFGYLNFGNAIKGNIILMYGDNFYSNLGRLLLVLMVLLSFPLMFHPARVSCNNIYCAIKGWLLEGDSKENDEQSPLLDAAVHDQDPITVESQEGDNIGEQDVPLPDSRFIWLTVLMLIVAYCISVSLNSFELILSLVGATGGVLISYVLPGFYGYKLIDTDDPTLNERLEAHGGEDSSHWLFRSRGLKLFCLGLIVWGLVSMVICVYSSLFE</sequence>
<feature type="transmembrane region" description="Helical" evidence="6">
    <location>
        <begin position="281"/>
        <end position="298"/>
    </location>
</feature>
<feature type="transmembrane region" description="Helical" evidence="6">
    <location>
        <begin position="129"/>
        <end position="146"/>
    </location>
</feature>
<evidence type="ECO:0000256" key="1">
    <source>
        <dbReference type="ARBA" id="ARBA00004141"/>
    </source>
</evidence>
<dbReference type="GO" id="GO:0061459">
    <property type="term" value="F:L-arginine transmembrane transporter activity"/>
    <property type="evidence" value="ECO:0007669"/>
    <property type="project" value="TreeGrafter"/>
</dbReference>
<organism evidence="8 9">
    <name type="scientific">Brettanomyces naardenensis</name>
    <name type="common">Yeast</name>
    <dbReference type="NCBI Taxonomy" id="13370"/>
    <lineage>
        <taxon>Eukaryota</taxon>
        <taxon>Fungi</taxon>
        <taxon>Dikarya</taxon>
        <taxon>Ascomycota</taxon>
        <taxon>Saccharomycotina</taxon>
        <taxon>Pichiomycetes</taxon>
        <taxon>Pichiales</taxon>
        <taxon>Pichiaceae</taxon>
        <taxon>Brettanomyces</taxon>
    </lineage>
</organism>
<dbReference type="AlphaFoldDB" id="A0A448YR50"/>
<evidence type="ECO:0000256" key="4">
    <source>
        <dbReference type="ARBA" id="ARBA00022989"/>
    </source>
</evidence>
<dbReference type="GO" id="GO:0005302">
    <property type="term" value="F:L-tyrosine transmembrane transporter activity"/>
    <property type="evidence" value="ECO:0007669"/>
    <property type="project" value="TreeGrafter"/>
</dbReference>
<dbReference type="GO" id="GO:0015189">
    <property type="term" value="F:L-lysine transmembrane transporter activity"/>
    <property type="evidence" value="ECO:0007669"/>
    <property type="project" value="TreeGrafter"/>
</dbReference>
<feature type="transmembrane region" description="Helical" evidence="6">
    <location>
        <begin position="41"/>
        <end position="61"/>
    </location>
</feature>
<evidence type="ECO:0000256" key="3">
    <source>
        <dbReference type="ARBA" id="ARBA00022692"/>
    </source>
</evidence>
<proteinExistence type="inferred from homology"/>
<dbReference type="GO" id="GO:0005290">
    <property type="term" value="F:L-histidine transmembrane transporter activity"/>
    <property type="evidence" value="ECO:0007669"/>
    <property type="project" value="TreeGrafter"/>
</dbReference>
<gene>
    <name evidence="8" type="ORF">BRENAR_LOCUS4125</name>
</gene>
<comment type="similarity">
    <text evidence="2">Belongs to the amino acid/polyamine transporter 2 family.</text>
</comment>
<dbReference type="GO" id="GO:0000329">
    <property type="term" value="C:fungal-type vacuole membrane"/>
    <property type="evidence" value="ECO:0007669"/>
    <property type="project" value="TreeGrafter"/>
</dbReference>
<comment type="subcellular location">
    <subcellularLocation>
        <location evidence="1">Membrane</location>
        <topology evidence="1">Multi-pass membrane protein</topology>
    </subcellularLocation>
</comment>
<feature type="transmembrane region" description="Helical" evidence="6">
    <location>
        <begin position="89"/>
        <end position="109"/>
    </location>
</feature>
<keyword evidence="4 6" id="KW-1133">Transmembrane helix</keyword>
<feature type="transmembrane region" description="Helical" evidence="6">
    <location>
        <begin position="363"/>
        <end position="381"/>
    </location>
</feature>
<dbReference type="PANTHER" id="PTHR22950:SF224">
    <property type="entry name" value="VACUOLAR AMINO ACID TRANSPORTER 7"/>
    <property type="match status" value="1"/>
</dbReference>
<feature type="domain" description="Amino acid transporter transmembrane" evidence="7">
    <location>
        <begin position="11"/>
        <end position="418"/>
    </location>
</feature>
<keyword evidence="3 6" id="KW-0812">Transmembrane</keyword>
<keyword evidence="5 6" id="KW-0472">Membrane</keyword>
<dbReference type="PANTHER" id="PTHR22950">
    <property type="entry name" value="AMINO ACID TRANSPORTER"/>
    <property type="match status" value="1"/>
</dbReference>
<protein>
    <submittedName>
        <fullName evidence="8">DEKNAAC104537</fullName>
    </submittedName>
</protein>
<evidence type="ECO:0000256" key="6">
    <source>
        <dbReference type="SAM" id="Phobius"/>
    </source>
</evidence>
<keyword evidence="9" id="KW-1185">Reference proteome</keyword>
<evidence type="ECO:0000313" key="9">
    <source>
        <dbReference type="Proteomes" id="UP000290900"/>
    </source>
</evidence>
<dbReference type="InterPro" id="IPR013057">
    <property type="entry name" value="AA_transpt_TM"/>
</dbReference>
<dbReference type="FunCoup" id="A0A448YR50">
    <property type="interactions" value="246"/>
</dbReference>
<dbReference type="GO" id="GO:0005313">
    <property type="term" value="F:L-glutamate transmembrane transporter activity"/>
    <property type="evidence" value="ECO:0007669"/>
    <property type="project" value="TreeGrafter"/>
</dbReference>
<reference evidence="8 9" key="1">
    <citation type="submission" date="2018-12" db="EMBL/GenBank/DDBJ databases">
        <authorList>
            <person name="Tiukova I."/>
            <person name="Dainat J."/>
        </authorList>
    </citation>
    <scope>NUCLEOTIDE SEQUENCE [LARGE SCALE GENOMIC DNA]</scope>
</reference>
<dbReference type="EMBL" id="CAACVR010000045">
    <property type="protein sequence ID" value="VEU23394.1"/>
    <property type="molecule type" value="Genomic_DNA"/>
</dbReference>
<accession>A0A448YR50</accession>
<evidence type="ECO:0000313" key="8">
    <source>
        <dbReference type="EMBL" id="VEU23394.1"/>
    </source>
</evidence>
<evidence type="ECO:0000256" key="5">
    <source>
        <dbReference type="ARBA" id="ARBA00023136"/>
    </source>
</evidence>
<feature type="transmembrane region" description="Helical" evidence="6">
    <location>
        <begin position="443"/>
        <end position="464"/>
    </location>
</feature>
<dbReference type="OrthoDB" id="438545at2759"/>
<feature type="transmembrane region" description="Helical" evidence="6">
    <location>
        <begin position="238"/>
        <end position="261"/>
    </location>
</feature>
<feature type="transmembrane region" description="Helical" evidence="6">
    <location>
        <begin position="158"/>
        <end position="179"/>
    </location>
</feature>
<evidence type="ECO:0000256" key="2">
    <source>
        <dbReference type="ARBA" id="ARBA00008066"/>
    </source>
</evidence>